<dbReference type="NCBIfam" id="TIGR01067">
    <property type="entry name" value="rplN_bact"/>
    <property type="match status" value="1"/>
</dbReference>
<comment type="subunit">
    <text evidence="3">Part of the 50S ribosomal subunit. Forms a cluster with proteins L3 and L19. In the 70S ribosome, L14 and L19 interact and together make contacts with the 16S rRNA in bridges B5 and B8.</text>
</comment>
<comment type="similarity">
    <text evidence="3 4">Belongs to the universal ribosomal protein uL14 family.</text>
</comment>
<dbReference type="SMART" id="SM01374">
    <property type="entry name" value="Ribosomal_L14"/>
    <property type="match status" value="1"/>
</dbReference>
<dbReference type="GO" id="GO:0003735">
    <property type="term" value="F:structural constituent of ribosome"/>
    <property type="evidence" value="ECO:0007669"/>
    <property type="project" value="InterPro"/>
</dbReference>
<keyword evidence="1 3" id="KW-0689">Ribosomal protein</keyword>
<dbReference type="GO" id="GO:0006412">
    <property type="term" value="P:translation"/>
    <property type="evidence" value="ECO:0007669"/>
    <property type="project" value="UniProtKB-UniRule"/>
</dbReference>
<organism evidence="6 7">
    <name type="scientific">Candidatus Nasuia deltocephalincola</name>
    <dbReference type="NCBI Taxonomy" id="1160784"/>
    <lineage>
        <taxon>Bacteria</taxon>
        <taxon>Pseudomonadati</taxon>
        <taxon>Pseudomonadota</taxon>
        <taxon>Betaproteobacteria</taxon>
        <taxon>Candidatus Nasuia</taxon>
    </lineage>
</organism>
<gene>
    <name evidence="3" type="primary">rplN</name>
    <name evidence="6" type="ORF">ASU29_132</name>
</gene>
<dbReference type="Pfam" id="PF00238">
    <property type="entry name" value="Ribosomal_L14"/>
    <property type="match status" value="1"/>
</dbReference>
<accession>A0A0S2UPA4</accession>
<dbReference type="Proteomes" id="UP000055684">
    <property type="component" value="Chromosome"/>
</dbReference>
<keyword evidence="3 5" id="KW-0699">rRNA-binding</keyword>
<keyword evidence="3 5" id="KW-0694">RNA-binding</keyword>
<dbReference type="SUPFAM" id="SSF50193">
    <property type="entry name" value="Ribosomal protein L14"/>
    <property type="match status" value="1"/>
</dbReference>
<evidence type="ECO:0000256" key="3">
    <source>
        <dbReference type="HAMAP-Rule" id="MF_01367"/>
    </source>
</evidence>
<dbReference type="HAMAP" id="MF_01367">
    <property type="entry name" value="Ribosomal_uL14"/>
    <property type="match status" value="1"/>
</dbReference>
<evidence type="ECO:0000256" key="2">
    <source>
        <dbReference type="ARBA" id="ARBA00023274"/>
    </source>
</evidence>
<dbReference type="Gene3D" id="2.40.150.20">
    <property type="entry name" value="Ribosomal protein L14"/>
    <property type="match status" value="1"/>
</dbReference>
<sequence>MIQSGTLLSVCDNSGAKLVSCIKILGSSKKRYGFIGDIIKISIKKSLSHNKIKKGDIFNAIIIRTTYRFKRDDGTIINFSDNSVALFNDKKDLLFTRIFGPVLRELRNNFIIGQKLHNFSYFII</sequence>
<dbReference type="InterPro" id="IPR005745">
    <property type="entry name" value="Ribosomal_uL14_bac-type"/>
</dbReference>
<dbReference type="PANTHER" id="PTHR11761:SF3">
    <property type="entry name" value="LARGE RIBOSOMAL SUBUNIT PROTEIN UL14M"/>
    <property type="match status" value="1"/>
</dbReference>
<keyword evidence="2 3" id="KW-0687">Ribonucleoprotein</keyword>
<dbReference type="PANTHER" id="PTHR11761">
    <property type="entry name" value="50S/60S RIBOSOMAL PROTEIN L14/L23"/>
    <property type="match status" value="1"/>
</dbReference>
<dbReference type="OrthoDB" id="9806379at2"/>
<reference evidence="6 7" key="2">
    <citation type="journal article" date="2016" name="Genome Announc.">
        <title>Complete Genome Sequences of the Obligate Symbionts 'Candidatus Sulcia muelleri' and 'Ca. Nasuia deltocephalinicola' from the Pestiferous Leafhopper Macrosteles quadripunctulatus (Hemiptera: Cicadellidae).</title>
        <authorList>
            <person name="Bennett G.M."/>
            <person name="Abba S."/>
            <person name="Kube M."/>
            <person name="Marzachi C."/>
        </authorList>
    </citation>
    <scope>NUCLEOTIDE SEQUENCE [LARGE SCALE GENOMIC DNA]</scope>
    <source>
        <strain evidence="6 7">PUNC</strain>
    </source>
</reference>
<reference evidence="7" key="1">
    <citation type="submission" date="2015-11" db="EMBL/GenBank/DDBJ databases">
        <title>Complete genome sequences of the obligate symbionts Candidatus Sulcia muelleri and Candidatus Nasuia deltocephalinicola from the pestiferous leafhopper, Macrosteles quadripunctulatus (Hemiptera: Cicadellidae).</title>
        <authorList>
            <person name="Bennett G.M."/>
            <person name="Abba S."/>
            <person name="Kube M."/>
            <person name="Marzachi C."/>
        </authorList>
    </citation>
    <scope>NUCLEOTIDE SEQUENCE [LARGE SCALE GENOMIC DNA]</scope>
    <source>
        <strain evidence="7">PUNC</strain>
    </source>
</reference>
<comment type="function">
    <text evidence="3 5">Binds to 23S rRNA. Forms part of two intersubunit bridges in the 70S ribosome.</text>
</comment>
<name>A0A0S2UPA4_9PROT</name>
<dbReference type="GO" id="GO:0070180">
    <property type="term" value="F:large ribosomal subunit rRNA binding"/>
    <property type="evidence" value="ECO:0007669"/>
    <property type="project" value="TreeGrafter"/>
</dbReference>
<dbReference type="GO" id="GO:0022625">
    <property type="term" value="C:cytosolic large ribosomal subunit"/>
    <property type="evidence" value="ECO:0007669"/>
    <property type="project" value="TreeGrafter"/>
</dbReference>
<proteinExistence type="inferred from homology"/>
<dbReference type="AlphaFoldDB" id="A0A0S2UPA4"/>
<dbReference type="EMBL" id="CP013211">
    <property type="protein sequence ID" value="ALP70045.1"/>
    <property type="molecule type" value="Genomic_DNA"/>
</dbReference>
<evidence type="ECO:0000313" key="6">
    <source>
        <dbReference type="EMBL" id="ALP70045.1"/>
    </source>
</evidence>
<evidence type="ECO:0000313" key="7">
    <source>
        <dbReference type="Proteomes" id="UP000055684"/>
    </source>
</evidence>
<evidence type="ECO:0000256" key="5">
    <source>
        <dbReference type="RuleBase" id="RU003950"/>
    </source>
</evidence>
<evidence type="ECO:0000256" key="4">
    <source>
        <dbReference type="RuleBase" id="RU003949"/>
    </source>
</evidence>
<evidence type="ECO:0000256" key="1">
    <source>
        <dbReference type="ARBA" id="ARBA00022980"/>
    </source>
</evidence>
<dbReference type="InterPro" id="IPR000218">
    <property type="entry name" value="Ribosomal_uL14"/>
</dbReference>
<protein>
    <recommendedName>
        <fullName evidence="3">Large ribosomal subunit protein uL14</fullName>
    </recommendedName>
</protein>
<dbReference type="CDD" id="cd00337">
    <property type="entry name" value="Ribosomal_uL14"/>
    <property type="match status" value="1"/>
</dbReference>
<dbReference type="InterPro" id="IPR036853">
    <property type="entry name" value="Ribosomal_uL14_sf"/>
</dbReference>